<protein>
    <submittedName>
        <fullName evidence="2">Uncharacterized protein</fullName>
    </submittedName>
</protein>
<gene>
    <name evidence="2" type="ORF">VOLCADRAFT_90015</name>
</gene>
<evidence type="ECO:0000313" key="2">
    <source>
        <dbReference type="EMBL" id="EFJ49269.1"/>
    </source>
</evidence>
<name>D8TT96_VOLCA</name>
<sequence>MAAENGEDSLKEHPYLNMYDGHAVQSVWAYPAEQDDKAIGGVSRLRGTSSPAGHEGQAQGRGCTAHTSGGVDGEVTLGKSGEVLHDVYDDTAIVNSCDDYDIPADLYHELYLNGNGQEDFNSSSQTRLTS</sequence>
<evidence type="ECO:0000313" key="3">
    <source>
        <dbReference type="Proteomes" id="UP000001058"/>
    </source>
</evidence>
<dbReference type="InParanoid" id="D8TT96"/>
<dbReference type="GeneID" id="9618779"/>
<dbReference type="EMBL" id="GL378336">
    <property type="protein sequence ID" value="EFJ49269.1"/>
    <property type="molecule type" value="Genomic_DNA"/>
</dbReference>
<accession>D8TT96</accession>
<keyword evidence="3" id="KW-1185">Reference proteome</keyword>
<dbReference type="KEGG" id="vcn:VOLCADRAFT_90015"/>
<organism evidence="3">
    <name type="scientific">Volvox carteri f. nagariensis</name>
    <dbReference type="NCBI Taxonomy" id="3068"/>
    <lineage>
        <taxon>Eukaryota</taxon>
        <taxon>Viridiplantae</taxon>
        <taxon>Chlorophyta</taxon>
        <taxon>core chlorophytes</taxon>
        <taxon>Chlorophyceae</taxon>
        <taxon>CS clade</taxon>
        <taxon>Chlamydomonadales</taxon>
        <taxon>Volvocaceae</taxon>
        <taxon>Volvox</taxon>
    </lineage>
</organism>
<evidence type="ECO:0000256" key="1">
    <source>
        <dbReference type="SAM" id="MobiDB-lite"/>
    </source>
</evidence>
<feature type="region of interest" description="Disordered" evidence="1">
    <location>
        <begin position="42"/>
        <end position="70"/>
    </location>
</feature>
<dbReference type="RefSeq" id="XP_002949717.1">
    <property type="nucleotide sequence ID" value="XM_002949671.1"/>
</dbReference>
<reference evidence="2 3" key="1">
    <citation type="journal article" date="2010" name="Science">
        <title>Genomic analysis of organismal complexity in the multicellular green alga Volvox carteri.</title>
        <authorList>
            <person name="Prochnik S.E."/>
            <person name="Umen J."/>
            <person name="Nedelcu A.M."/>
            <person name="Hallmann A."/>
            <person name="Miller S.M."/>
            <person name="Nishii I."/>
            <person name="Ferris P."/>
            <person name="Kuo A."/>
            <person name="Mitros T."/>
            <person name="Fritz-Laylin L.K."/>
            <person name="Hellsten U."/>
            <person name="Chapman J."/>
            <person name="Simakov O."/>
            <person name="Rensing S.A."/>
            <person name="Terry A."/>
            <person name="Pangilinan J."/>
            <person name="Kapitonov V."/>
            <person name="Jurka J."/>
            <person name="Salamov A."/>
            <person name="Shapiro H."/>
            <person name="Schmutz J."/>
            <person name="Grimwood J."/>
            <person name="Lindquist E."/>
            <person name="Lucas S."/>
            <person name="Grigoriev I.V."/>
            <person name="Schmitt R."/>
            <person name="Kirk D."/>
            <person name="Rokhsar D.S."/>
        </authorList>
    </citation>
    <scope>NUCLEOTIDE SEQUENCE [LARGE SCALE GENOMIC DNA]</scope>
    <source>
        <strain evidence="3">f. Nagariensis / Eve</strain>
    </source>
</reference>
<dbReference type="AlphaFoldDB" id="D8TT96"/>
<dbReference type="Proteomes" id="UP000001058">
    <property type="component" value="Unassembled WGS sequence"/>
</dbReference>
<proteinExistence type="predicted"/>